<name>A0A6J4LZQ4_9CHLR</name>
<gene>
    <name evidence="1" type="ORF">AVDCRST_MAG93-6813</name>
</gene>
<accession>A0A6J4LZQ4</accession>
<protein>
    <submittedName>
        <fullName evidence="1">Uncharacterized protein</fullName>
    </submittedName>
</protein>
<dbReference type="EMBL" id="CADCTR010002293">
    <property type="protein sequence ID" value="CAA9344261.1"/>
    <property type="molecule type" value="Genomic_DNA"/>
</dbReference>
<organism evidence="1">
    <name type="scientific">uncultured Chloroflexia bacterium</name>
    <dbReference type="NCBI Taxonomy" id="1672391"/>
    <lineage>
        <taxon>Bacteria</taxon>
        <taxon>Bacillati</taxon>
        <taxon>Chloroflexota</taxon>
        <taxon>Chloroflexia</taxon>
        <taxon>environmental samples</taxon>
    </lineage>
</organism>
<sequence>MYVNGEEVFLPRIRTRHVSQSIHEAPVAASIGTIKGQAESGTWMGSLD</sequence>
<dbReference type="AlphaFoldDB" id="A0A6J4LZQ4"/>
<proteinExistence type="predicted"/>
<evidence type="ECO:0000313" key="1">
    <source>
        <dbReference type="EMBL" id="CAA9344261.1"/>
    </source>
</evidence>
<reference evidence="1" key="1">
    <citation type="submission" date="2020-02" db="EMBL/GenBank/DDBJ databases">
        <authorList>
            <person name="Meier V. D."/>
        </authorList>
    </citation>
    <scope>NUCLEOTIDE SEQUENCE</scope>
    <source>
        <strain evidence="1">AVDCRST_MAG93</strain>
    </source>
</reference>